<dbReference type="SUPFAM" id="SSF54637">
    <property type="entry name" value="Thioesterase/thiol ester dehydrase-isomerase"/>
    <property type="match status" value="1"/>
</dbReference>
<dbReference type="PANTHER" id="PTHR30272:SF1">
    <property type="entry name" value="3-HYDROXYACYL-[ACYL-CARRIER-PROTEIN] DEHYDRATASE"/>
    <property type="match status" value="1"/>
</dbReference>
<dbReference type="Proteomes" id="UP000242592">
    <property type="component" value="Unassembled WGS sequence"/>
</dbReference>
<dbReference type="PANTHER" id="PTHR30272">
    <property type="entry name" value="3-HYDROXYACYL-[ACYL-CARRIER-PROTEIN] DEHYDRATASE"/>
    <property type="match status" value="1"/>
</dbReference>
<protein>
    <submittedName>
        <fullName evidence="2">3-hydroxyacyl-[acyl-carrier-protein] dehydratase</fullName>
    </submittedName>
</protein>
<dbReference type="EMBL" id="FQXN01000001">
    <property type="protein sequence ID" value="SHH22208.1"/>
    <property type="molecule type" value="Genomic_DNA"/>
</dbReference>
<name>A0A1M5R7Q6_9BACT</name>
<evidence type="ECO:0000313" key="3">
    <source>
        <dbReference type="Proteomes" id="UP000242592"/>
    </source>
</evidence>
<dbReference type="Pfam" id="PF07977">
    <property type="entry name" value="FabA"/>
    <property type="match status" value="1"/>
</dbReference>
<dbReference type="InterPro" id="IPR013114">
    <property type="entry name" value="FabA_FabZ"/>
</dbReference>
<accession>A0A1M5R7Q6</accession>
<dbReference type="Gene3D" id="3.10.129.10">
    <property type="entry name" value="Hotdog Thioesterase"/>
    <property type="match status" value="1"/>
</dbReference>
<evidence type="ECO:0000313" key="2">
    <source>
        <dbReference type="EMBL" id="SHH22208.1"/>
    </source>
</evidence>
<evidence type="ECO:0000256" key="1">
    <source>
        <dbReference type="ARBA" id="ARBA00023239"/>
    </source>
</evidence>
<reference evidence="3" key="1">
    <citation type="submission" date="2016-11" db="EMBL/GenBank/DDBJ databases">
        <authorList>
            <person name="Varghese N."/>
            <person name="Submissions S."/>
        </authorList>
    </citation>
    <scope>NUCLEOTIDE SEQUENCE [LARGE SCALE GENOMIC DNA]</scope>
    <source>
        <strain evidence="3">DSM 15807</strain>
    </source>
</reference>
<dbReference type="InterPro" id="IPR029069">
    <property type="entry name" value="HotDog_dom_sf"/>
</dbReference>
<gene>
    <name evidence="2" type="ORF">SAMN02745199_0380</name>
</gene>
<keyword evidence="3" id="KW-1185">Reference proteome</keyword>
<keyword evidence="1" id="KW-0456">Lyase</keyword>
<sequence length="146" mass="16536">MHVLSLGGMNNMTKEEIMKILPHRDPILLVDRVIEKGEDYIIAEKEIKIDNPIFKSHFPDYPIYPGVYIIEGLAQAAGLLLLKGNEIPLFLGIDSARFKAEVRPDCILRYEVKLKERKGVIVFVDAKAYVGKKLVTKSQLMLGIKE</sequence>
<dbReference type="STRING" id="1123380.SAMN02745199_0380"/>
<dbReference type="AlphaFoldDB" id="A0A1M5R7Q6"/>
<proteinExistence type="predicted"/>
<dbReference type="CDD" id="cd01288">
    <property type="entry name" value="FabZ"/>
    <property type="match status" value="1"/>
</dbReference>
<dbReference type="NCBIfam" id="NF000582">
    <property type="entry name" value="PRK00006.1"/>
    <property type="match status" value="1"/>
</dbReference>
<organism evidence="2 3">
    <name type="scientific">Thermosipho atlanticus DSM 15807</name>
    <dbReference type="NCBI Taxonomy" id="1123380"/>
    <lineage>
        <taxon>Bacteria</taxon>
        <taxon>Thermotogati</taxon>
        <taxon>Thermotogota</taxon>
        <taxon>Thermotogae</taxon>
        <taxon>Thermotogales</taxon>
        <taxon>Fervidobacteriaceae</taxon>
        <taxon>Thermosipho</taxon>
    </lineage>
</organism>
<dbReference type="GO" id="GO:0016829">
    <property type="term" value="F:lyase activity"/>
    <property type="evidence" value="ECO:0007669"/>
    <property type="project" value="UniProtKB-KW"/>
</dbReference>